<feature type="transmembrane region" description="Helical" evidence="1">
    <location>
        <begin position="50"/>
        <end position="72"/>
    </location>
</feature>
<proteinExistence type="predicted"/>
<organism evidence="2 3">
    <name type="scientific">Candidatus Chloroploca asiatica</name>
    <dbReference type="NCBI Taxonomy" id="1506545"/>
    <lineage>
        <taxon>Bacteria</taxon>
        <taxon>Bacillati</taxon>
        <taxon>Chloroflexota</taxon>
        <taxon>Chloroflexia</taxon>
        <taxon>Chloroflexales</taxon>
        <taxon>Chloroflexineae</taxon>
        <taxon>Oscillochloridaceae</taxon>
        <taxon>Candidatus Chloroploca</taxon>
    </lineage>
</organism>
<name>A0A2H3KRQ8_9CHLR</name>
<dbReference type="OrthoDB" id="164299at2"/>
<evidence type="ECO:0000313" key="2">
    <source>
        <dbReference type="EMBL" id="PDV97900.1"/>
    </source>
</evidence>
<evidence type="ECO:0000256" key="1">
    <source>
        <dbReference type="SAM" id="Phobius"/>
    </source>
</evidence>
<dbReference type="EMBL" id="LYXE01000120">
    <property type="protein sequence ID" value="PDV97900.1"/>
    <property type="molecule type" value="Genomic_DNA"/>
</dbReference>
<keyword evidence="1" id="KW-0472">Membrane</keyword>
<gene>
    <name evidence="2" type="ORF">A9Q02_17155</name>
</gene>
<accession>A0A2H3KRQ8</accession>
<protein>
    <submittedName>
        <fullName evidence="2">Uncharacterized protein</fullName>
    </submittedName>
</protein>
<dbReference type="AlphaFoldDB" id="A0A2H3KRQ8"/>
<dbReference type="Proteomes" id="UP000220922">
    <property type="component" value="Unassembled WGS sequence"/>
</dbReference>
<keyword evidence="1" id="KW-0812">Transmembrane</keyword>
<reference evidence="2 3" key="1">
    <citation type="submission" date="2016-05" db="EMBL/GenBank/DDBJ databases">
        <authorList>
            <person name="Lavstsen T."/>
            <person name="Jespersen J.S."/>
        </authorList>
    </citation>
    <scope>NUCLEOTIDE SEQUENCE [LARGE SCALE GENOMIC DNA]</scope>
    <source>
        <strain evidence="2 3">B7-9</strain>
    </source>
</reference>
<sequence>MDPLERSTHSFVVRVWRERGVGRNGRDGWRGQIVHVQDDTRQSFRRLEEVSLFFAIYLIRLGVYPGHSYWLLRLLAPGFLKRTPRQK</sequence>
<keyword evidence="3" id="KW-1185">Reference proteome</keyword>
<evidence type="ECO:0000313" key="3">
    <source>
        <dbReference type="Proteomes" id="UP000220922"/>
    </source>
</evidence>
<comment type="caution">
    <text evidence="2">The sequence shown here is derived from an EMBL/GenBank/DDBJ whole genome shotgun (WGS) entry which is preliminary data.</text>
</comment>
<keyword evidence="1" id="KW-1133">Transmembrane helix</keyword>
<dbReference type="RefSeq" id="WP_097654042.1">
    <property type="nucleotide sequence ID" value="NZ_LYXE01000120.1"/>
</dbReference>